<dbReference type="PROSITE" id="PS50043">
    <property type="entry name" value="HTH_LUXR_2"/>
    <property type="match status" value="1"/>
</dbReference>
<keyword evidence="6" id="KW-1185">Reference proteome</keyword>
<dbReference type="Proteomes" id="UP000664628">
    <property type="component" value="Unassembled WGS sequence"/>
</dbReference>
<dbReference type="Gene3D" id="3.40.50.2300">
    <property type="match status" value="1"/>
</dbReference>
<dbReference type="InterPro" id="IPR000792">
    <property type="entry name" value="Tscrpt_reg_LuxR_C"/>
</dbReference>
<comment type="caution">
    <text evidence="5">The sequence shown here is derived from an EMBL/GenBank/DDBJ whole genome shotgun (WGS) entry which is preliminary data.</text>
</comment>
<accession>A0ABS3JJN3</accession>
<evidence type="ECO:0000313" key="6">
    <source>
        <dbReference type="Proteomes" id="UP000664628"/>
    </source>
</evidence>
<dbReference type="InterPro" id="IPR039420">
    <property type="entry name" value="WalR-like"/>
</dbReference>
<evidence type="ECO:0000259" key="3">
    <source>
        <dbReference type="PROSITE" id="PS50043"/>
    </source>
</evidence>
<dbReference type="Pfam" id="PF00196">
    <property type="entry name" value="GerE"/>
    <property type="match status" value="1"/>
</dbReference>
<evidence type="ECO:0000256" key="1">
    <source>
        <dbReference type="ARBA" id="ARBA00023125"/>
    </source>
</evidence>
<dbReference type="SMART" id="SM00421">
    <property type="entry name" value="HTH_LUXR"/>
    <property type="match status" value="1"/>
</dbReference>
<keyword evidence="2" id="KW-0597">Phosphoprotein</keyword>
<feature type="domain" description="Response regulatory" evidence="4">
    <location>
        <begin position="3"/>
        <end position="121"/>
    </location>
</feature>
<dbReference type="Pfam" id="PF00072">
    <property type="entry name" value="Response_reg"/>
    <property type="match status" value="1"/>
</dbReference>
<protein>
    <submittedName>
        <fullName evidence="5">Response regulator transcription factor</fullName>
    </submittedName>
</protein>
<dbReference type="Gene3D" id="1.10.10.10">
    <property type="entry name" value="Winged helix-like DNA-binding domain superfamily/Winged helix DNA-binding domain"/>
    <property type="match status" value="1"/>
</dbReference>
<evidence type="ECO:0000256" key="2">
    <source>
        <dbReference type="PROSITE-ProRule" id="PRU00169"/>
    </source>
</evidence>
<evidence type="ECO:0000259" key="4">
    <source>
        <dbReference type="PROSITE" id="PS50110"/>
    </source>
</evidence>
<proteinExistence type="predicted"/>
<evidence type="ECO:0000313" key="5">
    <source>
        <dbReference type="EMBL" id="MBO0949636.1"/>
    </source>
</evidence>
<dbReference type="EMBL" id="JAFMYW010000003">
    <property type="protein sequence ID" value="MBO0949636.1"/>
    <property type="molecule type" value="Genomic_DNA"/>
</dbReference>
<dbReference type="PANTHER" id="PTHR43214:SF43">
    <property type="entry name" value="TWO-COMPONENT RESPONSE REGULATOR"/>
    <property type="match status" value="1"/>
</dbReference>
<dbReference type="RefSeq" id="WP_207329583.1">
    <property type="nucleotide sequence ID" value="NZ_JAFMYW010000003.1"/>
</dbReference>
<dbReference type="InterPro" id="IPR016032">
    <property type="entry name" value="Sig_transdc_resp-reg_C-effctor"/>
</dbReference>
<dbReference type="SUPFAM" id="SSF46894">
    <property type="entry name" value="C-terminal effector domain of the bipartite response regulators"/>
    <property type="match status" value="1"/>
</dbReference>
<dbReference type="PROSITE" id="PS50110">
    <property type="entry name" value="RESPONSE_REGULATORY"/>
    <property type="match status" value="1"/>
</dbReference>
<sequence length="207" mass="23479">MFKVLLVDDLPLWTDLMSRAFVGHPTIQIIGSVSTVAQLWEKLKYQQPDLLLLDLILGNEVTDLSLAKRLKQTYPNLRIVLLTSASQNALLIQEANQLGLDGYLSKQITKDELVDFLLKAEQGERVFSNDVKDVLININKNGLPRLTPREKEILNRIDLGMKRADIVKDLLIKNTNTYDSHVHHIKEKLGVKSTNELLRKAAELGYI</sequence>
<dbReference type="InterPro" id="IPR036388">
    <property type="entry name" value="WH-like_DNA-bd_sf"/>
</dbReference>
<dbReference type="PANTHER" id="PTHR43214">
    <property type="entry name" value="TWO-COMPONENT RESPONSE REGULATOR"/>
    <property type="match status" value="1"/>
</dbReference>
<dbReference type="InterPro" id="IPR011006">
    <property type="entry name" value="CheY-like_superfamily"/>
</dbReference>
<dbReference type="InterPro" id="IPR001789">
    <property type="entry name" value="Sig_transdc_resp-reg_receiver"/>
</dbReference>
<dbReference type="SMART" id="SM00448">
    <property type="entry name" value="REC"/>
    <property type="match status" value="1"/>
</dbReference>
<keyword evidence="1" id="KW-0238">DNA-binding</keyword>
<organism evidence="5 6">
    <name type="scientific">Fibrella forsythiae</name>
    <dbReference type="NCBI Taxonomy" id="2817061"/>
    <lineage>
        <taxon>Bacteria</taxon>
        <taxon>Pseudomonadati</taxon>
        <taxon>Bacteroidota</taxon>
        <taxon>Cytophagia</taxon>
        <taxon>Cytophagales</taxon>
        <taxon>Spirosomataceae</taxon>
        <taxon>Fibrella</taxon>
    </lineage>
</organism>
<gene>
    <name evidence="5" type="ORF">J2I46_13650</name>
</gene>
<dbReference type="SUPFAM" id="SSF52172">
    <property type="entry name" value="CheY-like"/>
    <property type="match status" value="1"/>
</dbReference>
<name>A0ABS3JJN3_9BACT</name>
<reference evidence="5 6" key="1">
    <citation type="submission" date="2021-03" db="EMBL/GenBank/DDBJ databases">
        <title>Fibrella sp. HMF5405 genome sequencing and assembly.</title>
        <authorList>
            <person name="Kang H."/>
            <person name="Kim H."/>
            <person name="Bae S."/>
            <person name="Joh K."/>
        </authorList>
    </citation>
    <scope>NUCLEOTIDE SEQUENCE [LARGE SCALE GENOMIC DNA]</scope>
    <source>
        <strain evidence="5 6">HMF5405</strain>
    </source>
</reference>
<feature type="modified residue" description="4-aspartylphosphate" evidence="2">
    <location>
        <position position="54"/>
    </location>
</feature>
<feature type="domain" description="HTH luxR-type" evidence="3">
    <location>
        <begin position="139"/>
        <end position="205"/>
    </location>
</feature>